<comment type="caution">
    <text evidence="1">The sequence shown here is derived from an EMBL/GenBank/DDBJ whole genome shotgun (WGS) entry which is preliminary data.</text>
</comment>
<gene>
    <name evidence="1" type="ORF">PHLCEN_2v4218</name>
</gene>
<organism evidence="1 2">
    <name type="scientific">Hermanssonia centrifuga</name>
    <dbReference type="NCBI Taxonomy" id="98765"/>
    <lineage>
        <taxon>Eukaryota</taxon>
        <taxon>Fungi</taxon>
        <taxon>Dikarya</taxon>
        <taxon>Basidiomycota</taxon>
        <taxon>Agaricomycotina</taxon>
        <taxon>Agaricomycetes</taxon>
        <taxon>Polyporales</taxon>
        <taxon>Meruliaceae</taxon>
        <taxon>Hermanssonia</taxon>
    </lineage>
</organism>
<name>A0A2R6PZ01_9APHY</name>
<keyword evidence="2" id="KW-1185">Reference proteome</keyword>
<reference evidence="1 2" key="1">
    <citation type="submission" date="2018-02" db="EMBL/GenBank/DDBJ databases">
        <title>Genome sequence of the basidiomycete white-rot fungus Phlebia centrifuga.</title>
        <authorList>
            <person name="Granchi Z."/>
            <person name="Peng M."/>
            <person name="de Vries R.P."/>
            <person name="Hilden K."/>
            <person name="Makela M.R."/>
            <person name="Grigoriev I."/>
            <person name="Riley R."/>
        </authorList>
    </citation>
    <scope>NUCLEOTIDE SEQUENCE [LARGE SCALE GENOMIC DNA]</scope>
    <source>
        <strain evidence="1 2">FBCC195</strain>
    </source>
</reference>
<dbReference type="Proteomes" id="UP000186601">
    <property type="component" value="Unassembled WGS sequence"/>
</dbReference>
<evidence type="ECO:0000313" key="1">
    <source>
        <dbReference type="EMBL" id="PSR99061.1"/>
    </source>
</evidence>
<sequence>MNLGGLATTSYPVDIPLYQHQDVEHPWTSSILGSLIRQSARSPEPGANDEWLGNSG</sequence>
<dbReference type="EMBL" id="MLYV02000426">
    <property type="protein sequence ID" value="PSR99061.1"/>
    <property type="molecule type" value="Genomic_DNA"/>
</dbReference>
<evidence type="ECO:0000313" key="2">
    <source>
        <dbReference type="Proteomes" id="UP000186601"/>
    </source>
</evidence>
<protein>
    <submittedName>
        <fullName evidence="1">Uncharacterized protein</fullName>
    </submittedName>
</protein>
<proteinExistence type="predicted"/>
<dbReference type="AlphaFoldDB" id="A0A2R6PZ01"/>
<accession>A0A2R6PZ01</accession>